<name>A0A2P7NW89_9PROT</name>
<comment type="caution">
    <text evidence="1">The sequence shown here is derived from an EMBL/GenBank/DDBJ whole genome shotgun (WGS) entry which is preliminary data.</text>
</comment>
<evidence type="ECO:0000313" key="1">
    <source>
        <dbReference type="EMBL" id="PSJ17723.1"/>
    </source>
</evidence>
<dbReference type="Proteomes" id="UP000241912">
    <property type="component" value="Unassembled WGS sequence"/>
</dbReference>
<evidence type="ECO:0000313" key="2">
    <source>
        <dbReference type="Proteomes" id="UP000241912"/>
    </source>
</evidence>
<dbReference type="OrthoDB" id="8564382at2"/>
<reference evidence="1 2" key="1">
    <citation type="submission" date="2018-03" db="EMBL/GenBank/DDBJ databases">
        <title>Draft genome of Nitrosomonas supralitoralis APG5.</title>
        <authorList>
            <person name="Urakawa H."/>
            <person name="Lopez J.V."/>
        </authorList>
    </citation>
    <scope>NUCLEOTIDE SEQUENCE [LARGE SCALE GENOMIC DNA]</scope>
    <source>
        <strain evidence="1 2">APG5</strain>
    </source>
</reference>
<accession>A0A2P7NW89</accession>
<protein>
    <submittedName>
        <fullName evidence="1">Uncharacterized protein</fullName>
    </submittedName>
</protein>
<sequence length="113" mass="12247">MLWLPLQGAAGAVLSVCVQEKNFHIQADASAITIDSHHHEDCHKQAADDTINHVLTSLPCDDTSCNAYSSTPILSDYAVPMLIEITSTVISLNSGFTSFDPEQPQRPPLTDLL</sequence>
<organism evidence="1 2">
    <name type="scientific">Nitrosomonas supralitoralis</name>
    <dbReference type="NCBI Taxonomy" id="2116706"/>
    <lineage>
        <taxon>Bacteria</taxon>
        <taxon>Pseudomonadati</taxon>
        <taxon>Pseudomonadota</taxon>
        <taxon>Betaproteobacteria</taxon>
        <taxon>Nitrosomonadales</taxon>
        <taxon>Nitrosomonadaceae</taxon>
        <taxon>Nitrosomonas</taxon>
    </lineage>
</organism>
<dbReference type="AlphaFoldDB" id="A0A2P7NW89"/>
<dbReference type="EMBL" id="PXXU01000015">
    <property type="protein sequence ID" value="PSJ17723.1"/>
    <property type="molecule type" value="Genomic_DNA"/>
</dbReference>
<gene>
    <name evidence="1" type="ORF">C7H79_06610</name>
</gene>
<proteinExistence type="predicted"/>
<keyword evidence="2" id="KW-1185">Reference proteome</keyword>